<evidence type="ECO:0000259" key="4">
    <source>
        <dbReference type="Pfam" id="PF01227"/>
    </source>
</evidence>
<dbReference type="InterPro" id="IPR043133">
    <property type="entry name" value="GTP-CH-I_C/QueF"/>
</dbReference>
<dbReference type="GO" id="GO:0008270">
    <property type="term" value="F:zinc ion binding"/>
    <property type="evidence" value="ECO:0007669"/>
    <property type="project" value="TreeGrafter"/>
</dbReference>
<evidence type="ECO:0000256" key="1">
    <source>
        <dbReference type="ARBA" id="ARBA00005080"/>
    </source>
</evidence>
<evidence type="ECO:0000256" key="3">
    <source>
        <dbReference type="ARBA" id="ARBA00022801"/>
    </source>
</evidence>
<dbReference type="Proteomes" id="UP000006681">
    <property type="component" value="Chromosome"/>
</dbReference>
<dbReference type="SUPFAM" id="SSF55620">
    <property type="entry name" value="Tetrahydrobiopterin biosynthesis enzymes-like"/>
    <property type="match status" value="1"/>
</dbReference>
<dbReference type="GO" id="GO:0005737">
    <property type="term" value="C:cytoplasm"/>
    <property type="evidence" value="ECO:0007669"/>
    <property type="project" value="TreeGrafter"/>
</dbReference>
<evidence type="ECO:0000256" key="2">
    <source>
        <dbReference type="ARBA" id="ARBA00012715"/>
    </source>
</evidence>
<dbReference type="eggNOG" id="arCOG04542">
    <property type="taxonomic scope" value="Archaea"/>
</dbReference>
<name>E1QTM6_VULDI</name>
<proteinExistence type="predicted"/>
<dbReference type="Gene3D" id="1.10.286.10">
    <property type="match status" value="1"/>
</dbReference>
<dbReference type="EMBL" id="CP002100">
    <property type="protein sequence ID" value="ADN49741.1"/>
    <property type="molecule type" value="Genomic_DNA"/>
</dbReference>
<dbReference type="GO" id="GO:0006729">
    <property type="term" value="P:tetrahydrobiopterin biosynthetic process"/>
    <property type="evidence" value="ECO:0007669"/>
    <property type="project" value="TreeGrafter"/>
</dbReference>
<dbReference type="GO" id="GO:0005525">
    <property type="term" value="F:GTP binding"/>
    <property type="evidence" value="ECO:0007669"/>
    <property type="project" value="TreeGrafter"/>
</dbReference>
<dbReference type="STRING" id="572478.Vdis_0335"/>
<reference evidence="6" key="2">
    <citation type="journal article" date="2010" name="Stand. Genomic Sci.">
        <title>Complete genome sequence of Vulcanisaeta distributa type strain (IC-017T).</title>
        <authorList>
            <person name="Mavromatis K."/>
            <person name="Sikorski J."/>
            <person name="Pabst E."/>
            <person name="Teshima H."/>
            <person name="Lapidus A."/>
            <person name="Lucas S."/>
            <person name="Nolan M."/>
            <person name="Glavina Del Rio T."/>
            <person name="Cheng J."/>
            <person name="Bruce D."/>
            <person name="Goodwin L."/>
            <person name="Pitluck S."/>
            <person name="Liolios K."/>
            <person name="Ivanova N."/>
            <person name="Mikhailova N."/>
            <person name="Pati A."/>
            <person name="Chen A."/>
            <person name="Palaniappan K."/>
            <person name="Land M."/>
            <person name="Hauser L."/>
            <person name="Chang Y."/>
            <person name="Jeffries C."/>
            <person name="Rohde M."/>
            <person name="Spring S."/>
            <person name="Goker M."/>
            <person name="Wirth R."/>
            <person name="Woyke T."/>
            <person name="Bristow J."/>
            <person name="Eisen J."/>
            <person name="Markowitz V."/>
            <person name="Hugenholtz P."/>
            <person name="Klenk H."/>
            <person name="Kyrpides N."/>
        </authorList>
    </citation>
    <scope>NUCLEOTIDE SEQUENCE [LARGE SCALE GENOMIC DNA]</scope>
    <source>
        <strain evidence="6">DSM 14429 / JCM 11212 / NBRC 100878 / IC-017</strain>
    </source>
</reference>
<dbReference type="AlphaFoldDB" id="E1QTM6"/>
<evidence type="ECO:0000313" key="6">
    <source>
        <dbReference type="Proteomes" id="UP000006681"/>
    </source>
</evidence>
<comment type="pathway">
    <text evidence="1">Cofactor biosynthesis; 7,8-dihydroneopterin triphosphate biosynthesis; 7,8-dihydroneopterin triphosphate from GTP: step 1/1.</text>
</comment>
<reference evidence="5 6" key="1">
    <citation type="journal article" date="2010" name="Stand. Genomic Sci.">
        <title>Complete genome sequence of Vulcanisaeta distributa type strain (IC-017).</title>
        <authorList>
            <person name="Mavromatis K."/>
            <person name="Sikorski J."/>
            <person name="Pabst E."/>
            <person name="Teshima H."/>
            <person name="Lapidus A."/>
            <person name="Lucas S."/>
            <person name="Nolan M."/>
            <person name="Glavina Del Rio T."/>
            <person name="Cheng J.F."/>
            <person name="Bruce D."/>
            <person name="Goodwin L."/>
            <person name="Pitluck S."/>
            <person name="Liolios K."/>
            <person name="Ivanova N."/>
            <person name="Mikhailova N."/>
            <person name="Pati A."/>
            <person name="Chen A."/>
            <person name="Palaniappan K."/>
            <person name="Land M."/>
            <person name="Hauser L."/>
            <person name="Chang Y.J."/>
            <person name="Jeffries C.D."/>
            <person name="Rohde M."/>
            <person name="Spring S."/>
            <person name="Goker M."/>
            <person name="Wirth R."/>
            <person name="Woyke T."/>
            <person name="Bristow J."/>
            <person name="Eisen J.A."/>
            <person name="Markowitz V."/>
            <person name="Hugenholtz P."/>
            <person name="Klenk H.P."/>
            <person name="Kyrpides N.C."/>
        </authorList>
    </citation>
    <scope>NUCLEOTIDE SEQUENCE [LARGE SCALE GENOMIC DNA]</scope>
    <source>
        <strain evidence="6">DSM 14429 / JCM 11212 / NBRC 100878 / IC-017</strain>
    </source>
</reference>
<dbReference type="EC" id="3.5.4.16" evidence="2"/>
<organism evidence="5 6">
    <name type="scientific">Vulcanisaeta distributa (strain DSM 14429 / JCM 11212 / NBRC 100878 / IC-017)</name>
    <dbReference type="NCBI Taxonomy" id="572478"/>
    <lineage>
        <taxon>Archaea</taxon>
        <taxon>Thermoproteota</taxon>
        <taxon>Thermoprotei</taxon>
        <taxon>Thermoproteales</taxon>
        <taxon>Thermoproteaceae</taxon>
        <taxon>Vulcanisaeta</taxon>
    </lineage>
</organism>
<keyword evidence="6" id="KW-1185">Reference proteome</keyword>
<accession>E1QTM6</accession>
<dbReference type="GO" id="GO:0046654">
    <property type="term" value="P:tetrahydrofolate biosynthetic process"/>
    <property type="evidence" value="ECO:0007669"/>
    <property type="project" value="InterPro"/>
</dbReference>
<feature type="domain" description="GTP cyclohydrolase I" evidence="4">
    <location>
        <begin position="26"/>
        <end position="191"/>
    </location>
</feature>
<dbReference type="NCBIfam" id="NF006826">
    <property type="entry name" value="PRK09347.1-3"/>
    <property type="match status" value="1"/>
</dbReference>
<dbReference type="KEGG" id="vdi:Vdis_0335"/>
<dbReference type="GO" id="GO:0003934">
    <property type="term" value="F:GTP cyclohydrolase I activity"/>
    <property type="evidence" value="ECO:0007669"/>
    <property type="project" value="UniProtKB-EC"/>
</dbReference>
<keyword evidence="3 5" id="KW-0378">Hydrolase</keyword>
<dbReference type="UniPathway" id="UPA00848">
    <property type="reaction ID" value="UER00151"/>
</dbReference>
<dbReference type="Pfam" id="PF01227">
    <property type="entry name" value="GTP_cyclohydroI"/>
    <property type="match status" value="1"/>
</dbReference>
<dbReference type="HOGENOM" id="CLU_049768_3_3_2"/>
<dbReference type="InterPro" id="IPR001474">
    <property type="entry name" value="GTP_CycHdrlase_I"/>
</dbReference>
<dbReference type="Gene3D" id="3.30.1130.10">
    <property type="match status" value="1"/>
</dbReference>
<evidence type="ECO:0000313" key="5">
    <source>
        <dbReference type="EMBL" id="ADN49741.1"/>
    </source>
</evidence>
<gene>
    <name evidence="5" type="ordered locus">Vdis_0335</name>
</gene>
<dbReference type="PANTHER" id="PTHR11109">
    <property type="entry name" value="GTP CYCLOHYDROLASE I"/>
    <property type="match status" value="1"/>
</dbReference>
<dbReference type="InterPro" id="IPR043134">
    <property type="entry name" value="GTP-CH-I_N"/>
</dbReference>
<sequence length="214" mass="24877">MLYLNRGINRLDSVHNNRNDEEAEMENYVSRIIEFLGDNPDRPGLRETPRRYLNALLELTHGLREPPPKIKFFPMEGNEYVGRISINDIKFVSLCEHHLLPVIGTVTVVYEPLNSEVPGLSKVARYVKWLAARPMLQERFTARLANELKEVLHARYVYVKVCALHMCAMIRGVKDEDMYMVTEAWSDGVSDEELKELRNSTRCRVPRIVLTKEY</sequence>
<dbReference type="InterPro" id="IPR020602">
    <property type="entry name" value="GTP_CycHdrlase_I_dom"/>
</dbReference>
<dbReference type="PANTHER" id="PTHR11109:SF7">
    <property type="entry name" value="GTP CYCLOHYDROLASE 1"/>
    <property type="match status" value="1"/>
</dbReference>
<protein>
    <recommendedName>
        <fullName evidence="2">GTP cyclohydrolase I</fullName>
        <ecNumber evidence="2">3.5.4.16</ecNumber>
    </recommendedName>
</protein>